<comment type="subcellular location">
    <subcellularLocation>
        <location evidence="1">Nucleus</location>
    </subcellularLocation>
</comment>
<dbReference type="Pfam" id="PF05129">
    <property type="entry name" value="Zn_ribbon_Elf1"/>
    <property type="match status" value="1"/>
</dbReference>
<dbReference type="OrthoDB" id="445983at2759"/>
<dbReference type="InterPro" id="IPR007808">
    <property type="entry name" value="Elf1"/>
</dbReference>
<evidence type="ECO:0008006" key="8">
    <source>
        <dbReference type="Google" id="ProtNLM"/>
    </source>
</evidence>
<comment type="similarity">
    <text evidence="2">Belongs to the ELOF1 family.</text>
</comment>
<dbReference type="Gene3D" id="2.20.25.190">
    <property type="match status" value="1"/>
</dbReference>
<evidence type="ECO:0000256" key="3">
    <source>
        <dbReference type="ARBA" id="ARBA00022833"/>
    </source>
</evidence>
<keyword evidence="7" id="KW-1185">Reference proteome</keyword>
<dbReference type="AlphaFoldDB" id="A0A6H0XX40"/>
<dbReference type="EMBL" id="CP051141">
    <property type="protein sequence ID" value="QIW98989.1"/>
    <property type="molecule type" value="Genomic_DNA"/>
</dbReference>
<protein>
    <recommendedName>
        <fullName evidence="8">Transcription elongation factor 1 homolog</fullName>
    </recommendedName>
</protein>
<dbReference type="Proteomes" id="UP000503462">
    <property type="component" value="Chromosome 3"/>
</dbReference>
<dbReference type="InterPro" id="IPR038567">
    <property type="entry name" value="T_Elf1_sf"/>
</dbReference>
<dbReference type="GO" id="GO:0005634">
    <property type="term" value="C:nucleus"/>
    <property type="evidence" value="ECO:0007669"/>
    <property type="project" value="UniProtKB-SubCell"/>
</dbReference>
<evidence type="ECO:0000256" key="2">
    <source>
        <dbReference type="ARBA" id="ARBA00009730"/>
    </source>
</evidence>
<dbReference type="SUPFAM" id="SSF57783">
    <property type="entry name" value="Zinc beta-ribbon"/>
    <property type="match status" value="1"/>
</dbReference>
<evidence type="ECO:0000313" key="6">
    <source>
        <dbReference type="EMBL" id="QIW98989.1"/>
    </source>
</evidence>
<evidence type="ECO:0000256" key="4">
    <source>
        <dbReference type="ARBA" id="ARBA00023242"/>
    </source>
</evidence>
<evidence type="ECO:0000256" key="5">
    <source>
        <dbReference type="SAM" id="MobiDB-lite"/>
    </source>
</evidence>
<accession>A0A6H0XX40</accession>
<keyword evidence="3" id="KW-0862">Zinc</keyword>
<sequence>MGKRKKSSRGPTGPKKREPLPTQFKCVFCNSETSISVLIDKKAALEGHATFATLLKYMQSTTMNTAHNAKGATRATPGGATCSTDRTKHHCMSTIAADDRVKQGRSKSQVHQQQKAAEEAWLHLVLEALEEERSHFSDQCEWQEYLHDLDDGQRAIPAWLYHHPEDIGPEQASYAKRQWKNPWRKREEKIKFNEEIFSRDLAVITKPERPVSPNGKHEIDLSNPPLPSGVQSWDEVQGLPIRRSKRKWLTRAARNMALHLAHTPPALYMRSIIGPFIDCRDIRLPDKYRLTKSREQWICQ</sequence>
<keyword evidence="4" id="KW-0539">Nucleus</keyword>
<proteinExistence type="inferred from homology"/>
<gene>
    <name evidence="6" type="ORF">AMS68_004507</name>
</gene>
<name>A0A6H0XX40_9PEZI</name>
<reference evidence="6 7" key="1">
    <citation type="journal article" date="2016" name="Sci. Rep.">
        <title>Peltaster fructicola genome reveals evolution from an invasive phytopathogen to an ectophytic parasite.</title>
        <authorList>
            <person name="Xu C."/>
            <person name="Chen H."/>
            <person name="Gleason M.L."/>
            <person name="Xu J.R."/>
            <person name="Liu H."/>
            <person name="Zhang R."/>
            <person name="Sun G."/>
        </authorList>
    </citation>
    <scope>NUCLEOTIDE SEQUENCE [LARGE SCALE GENOMIC DNA]</scope>
    <source>
        <strain evidence="6 7">LNHT1506</strain>
    </source>
</reference>
<feature type="region of interest" description="Disordered" evidence="5">
    <location>
        <begin position="207"/>
        <end position="227"/>
    </location>
</feature>
<evidence type="ECO:0000313" key="7">
    <source>
        <dbReference type="Proteomes" id="UP000503462"/>
    </source>
</evidence>
<organism evidence="6 7">
    <name type="scientific">Peltaster fructicola</name>
    <dbReference type="NCBI Taxonomy" id="286661"/>
    <lineage>
        <taxon>Eukaryota</taxon>
        <taxon>Fungi</taxon>
        <taxon>Dikarya</taxon>
        <taxon>Ascomycota</taxon>
        <taxon>Pezizomycotina</taxon>
        <taxon>Dothideomycetes</taxon>
        <taxon>Dothideomycetes incertae sedis</taxon>
        <taxon>Peltaster</taxon>
    </lineage>
</organism>
<evidence type="ECO:0000256" key="1">
    <source>
        <dbReference type="ARBA" id="ARBA00004123"/>
    </source>
</evidence>
<feature type="region of interest" description="Disordered" evidence="5">
    <location>
        <begin position="1"/>
        <end position="20"/>
    </location>
</feature>